<evidence type="ECO:0000256" key="1">
    <source>
        <dbReference type="ARBA" id="ARBA00022722"/>
    </source>
</evidence>
<proteinExistence type="inferred from homology"/>
<dbReference type="EMBL" id="OUNC01000020">
    <property type="protein sequence ID" value="SPP28647.1"/>
    <property type="molecule type" value="Genomic_DNA"/>
</dbReference>
<dbReference type="PANTHER" id="PTHR34276">
    <property type="entry name" value="MINI-RIBONUCLEASE 3"/>
    <property type="match status" value="1"/>
</dbReference>
<feature type="domain" description="RNase III" evidence="5">
    <location>
        <begin position="1"/>
        <end position="132"/>
    </location>
</feature>
<dbReference type="OrthoDB" id="46571at2"/>
<keyword evidence="3 4" id="KW-0378">Hydrolase</keyword>
<organism evidence="6 8">
    <name type="scientific">Brochothrix thermosphacta</name>
    <name type="common">Microbacterium thermosphactum</name>
    <dbReference type="NCBI Taxonomy" id="2756"/>
    <lineage>
        <taxon>Bacteria</taxon>
        <taxon>Bacillati</taxon>
        <taxon>Bacillota</taxon>
        <taxon>Bacilli</taxon>
        <taxon>Bacillales</taxon>
        <taxon>Listeriaceae</taxon>
        <taxon>Brochothrix</taxon>
    </lineage>
</organism>
<dbReference type="GO" id="GO:0019843">
    <property type="term" value="F:rRNA binding"/>
    <property type="evidence" value="ECO:0007669"/>
    <property type="project" value="UniProtKB-UniRule"/>
</dbReference>
<dbReference type="RefSeq" id="WP_029091561.1">
    <property type="nucleotide sequence ID" value="NZ_CBCPHX010000011.1"/>
</dbReference>
<dbReference type="SUPFAM" id="SSF69065">
    <property type="entry name" value="RNase III domain-like"/>
    <property type="match status" value="1"/>
</dbReference>
<dbReference type="Proteomes" id="UP000270190">
    <property type="component" value="Unassembled WGS sequence"/>
</dbReference>
<feature type="active site" evidence="4">
    <location>
        <position position="17"/>
    </location>
</feature>
<keyword evidence="2 4" id="KW-0255">Endonuclease</keyword>
<evidence type="ECO:0000259" key="5">
    <source>
        <dbReference type="SMART" id="SM00535"/>
    </source>
</evidence>
<comment type="function">
    <text evidence="4">Involved in correct processing of both the 5' and 3' ends of 23S rRNA precursor. Processes 30S rRNA precursor transcript even in absence of ribonuclease 3 (Rnc); Rnc processes 30S rRNA into smaller rRNA precursors.</text>
</comment>
<dbReference type="Proteomes" id="UP000243591">
    <property type="component" value="Chromosome"/>
</dbReference>
<keyword evidence="1 4" id="KW-0540">Nuclease</keyword>
<evidence type="ECO:0000256" key="3">
    <source>
        <dbReference type="ARBA" id="ARBA00022801"/>
    </source>
</evidence>
<dbReference type="STRING" id="2756.BFR44_11345"/>
<keyword evidence="4" id="KW-0699">rRNA-binding</keyword>
<dbReference type="GO" id="GO:0005737">
    <property type="term" value="C:cytoplasm"/>
    <property type="evidence" value="ECO:0007669"/>
    <property type="project" value="UniProtKB-SubCell"/>
</dbReference>
<dbReference type="InterPro" id="IPR036389">
    <property type="entry name" value="RNase_III_sf"/>
</dbReference>
<evidence type="ECO:0000313" key="6">
    <source>
        <dbReference type="EMBL" id="ATF26046.1"/>
    </source>
</evidence>
<evidence type="ECO:0000256" key="4">
    <source>
        <dbReference type="HAMAP-Rule" id="MF_01468"/>
    </source>
</evidence>
<comment type="cofactor">
    <cofactor evidence="4">
        <name>Mg(2+)</name>
        <dbReference type="ChEBI" id="CHEBI:18420"/>
    </cofactor>
</comment>
<reference evidence="9" key="2">
    <citation type="submission" date="2018-04" db="EMBL/GenBank/DDBJ databases">
        <authorList>
            <person name="Illikoud N."/>
        </authorList>
    </citation>
    <scope>NUCLEOTIDE SEQUENCE [LARGE SCALE GENOMIC DNA]</scope>
</reference>
<dbReference type="InterPro" id="IPR008226">
    <property type="entry name" value="Mini3_fam"/>
</dbReference>
<keyword evidence="4" id="KW-0460">Magnesium</keyword>
<keyword evidence="4" id="KW-0690">Ribosome biogenesis</keyword>
<reference evidence="6 8" key="1">
    <citation type="submission" date="2017-09" db="EMBL/GenBank/DDBJ databases">
        <title>Complete Genome Sequences of Two Strains of the Meat Spoilage Bacterium Brochothrix thermosphacta Isolated from Ground Chicken.</title>
        <authorList>
            <person name="Paoli G.C."/>
            <person name="Wijey C."/>
            <person name="Chen C.-Y."/>
            <person name="Nguyen L."/>
            <person name="Yan X."/>
            <person name="Irwin P.L."/>
        </authorList>
    </citation>
    <scope>NUCLEOTIDE SEQUENCE [LARGE SCALE GENOMIC DNA]</scope>
    <source>
        <strain evidence="6 8">BI</strain>
    </source>
</reference>
<dbReference type="AlphaFoldDB" id="A0A1D2JV83"/>
<dbReference type="SMART" id="SM00535">
    <property type="entry name" value="RIBOc"/>
    <property type="match status" value="1"/>
</dbReference>
<keyword evidence="4" id="KW-0694">RNA-binding</keyword>
<dbReference type="GeneID" id="66537299"/>
<dbReference type="Gene3D" id="1.10.1520.10">
    <property type="entry name" value="Ribonuclease III domain"/>
    <property type="match status" value="1"/>
</dbReference>
<keyword evidence="4" id="KW-0698">rRNA processing</keyword>
<dbReference type="EC" id="3.1.26.-" evidence="4"/>
<reference evidence="7" key="3">
    <citation type="submission" date="2018-04" db="EMBL/GenBank/DDBJ databases">
        <authorList>
            <person name="Go L.Y."/>
            <person name="Mitchell J.A."/>
        </authorList>
    </citation>
    <scope>NUCLEOTIDE SEQUENCE</scope>
    <source>
        <strain evidence="7">BSAS1 3</strain>
    </source>
</reference>
<keyword evidence="8" id="KW-1185">Reference proteome</keyword>
<dbReference type="Pfam" id="PF00636">
    <property type="entry name" value="Ribonuclease_3"/>
    <property type="match status" value="1"/>
</dbReference>
<sequence length="135" mass="15191">MADLKQLNGLALAYMGDAIFEVAVRDHLLRQGKTNPNRLHTTATQYVSAKAQDQILKHWLATEALTDFEVTIVNRGRNAKSKTVRKNTDLMTYRYSTAFEALIGYLYLTEATERLNELMNSAIAFHDAVIEKGGK</sequence>
<protein>
    <recommendedName>
        <fullName evidence="4">Mini-ribonuclease 3</fullName>
        <shortName evidence="4">Mini-3</shortName>
        <shortName evidence="4">Mini-RNase 3</shortName>
        <ecNumber evidence="4">3.1.26.-</ecNumber>
    </recommendedName>
    <alternativeName>
        <fullName evidence="4">Mini-RNase III</fullName>
        <shortName evidence="4">Mini-III</shortName>
    </alternativeName>
</protein>
<dbReference type="PIRSF" id="PIRSF005520">
    <property type="entry name" value="UCP005520"/>
    <property type="match status" value="1"/>
</dbReference>
<dbReference type="HAMAP" id="MF_01468">
    <property type="entry name" value="RNase_Mini_III"/>
    <property type="match status" value="1"/>
</dbReference>
<evidence type="ECO:0000313" key="9">
    <source>
        <dbReference type="Proteomes" id="UP000270190"/>
    </source>
</evidence>
<evidence type="ECO:0000313" key="8">
    <source>
        <dbReference type="Proteomes" id="UP000243591"/>
    </source>
</evidence>
<evidence type="ECO:0000313" key="7">
    <source>
        <dbReference type="EMBL" id="SPP28647.1"/>
    </source>
</evidence>
<dbReference type="PANTHER" id="PTHR34276:SF1">
    <property type="entry name" value="MINI-RIBONUCLEASE 3"/>
    <property type="match status" value="1"/>
</dbReference>
<comment type="subcellular location">
    <subcellularLocation>
        <location evidence="4">Cytoplasm</location>
    </subcellularLocation>
</comment>
<comment type="similarity">
    <text evidence="4">Belongs to the MrnC RNase family.</text>
</comment>
<evidence type="ECO:0000256" key="2">
    <source>
        <dbReference type="ARBA" id="ARBA00022759"/>
    </source>
</evidence>
<dbReference type="GO" id="GO:0006364">
    <property type="term" value="P:rRNA processing"/>
    <property type="evidence" value="ECO:0007669"/>
    <property type="project" value="UniProtKB-UniRule"/>
</dbReference>
<comment type="subunit">
    <text evidence="4">Homodimer.</text>
</comment>
<gene>
    <name evidence="4 7" type="primary">mrnC</name>
    <name evidence="7" type="ORF">BTBSAS_270011</name>
    <name evidence="6" type="ORF">CNY62_06370</name>
</gene>
<dbReference type="GO" id="GO:0004525">
    <property type="term" value="F:ribonuclease III activity"/>
    <property type="evidence" value="ECO:0007669"/>
    <property type="project" value="InterPro"/>
</dbReference>
<keyword evidence="4" id="KW-0963">Cytoplasm</keyword>
<dbReference type="InterPro" id="IPR000999">
    <property type="entry name" value="RNase_III_dom"/>
</dbReference>
<name>A0A1D2JV83_BROTH</name>
<accession>A0A1D2JV83</accession>
<dbReference type="EMBL" id="CP023483">
    <property type="protein sequence ID" value="ATF26046.1"/>
    <property type="molecule type" value="Genomic_DNA"/>
</dbReference>
<dbReference type="KEGG" id="bths:CNY62_06370"/>